<dbReference type="PATRIC" id="fig|76936.10.peg.393"/>
<dbReference type="RefSeq" id="WP_334094997.1">
    <property type="nucleotide sequence ID" value="NZ_CATIHJ010000044.1"/>
</dbReference>
<sequence>MKIPTHLSTKERINLGSFYTNEFLVQYVDFKEYVLLDSSCGSGNFFVCEWVC</sequence>
<dbReference type="AlphaFoldDB" id="A0A0S4PTN0"/>
<dbReference type="Proteomes" id="UP000064525">
    <property type="component" value="Chromosome I"/>
</dbReference>
<dbReference type="REBASE" id="132236">
    <property type="entry name" value="M.Hty1ORFBP"/>
</dbReference>
<name>A0A0S4PTN0_9HELI</name>
<dbReference type="EMBL" id="LN907858">
    <property type="protein sequence ID" value="CUU39290.1"/>
    <property type="molecule type" value="Genomic_DNA"/>
</dbReference>
<dbReference type="KEGG" id="hty:BN2458_PEG0404"/>
<evidence type="ECO:0000313" key="2">
    <source>
        <dbReference type="Proteomes" id="UP000064525"/>
    </source>
</evidence>
<protein>
    <submittedName>
        <fullName evidence="1">Uncharacterized protein</fullName>
    </submittedName>
</protein>
<accession>A0A0S4PTN0</accession>
<evidence type="ECO:0000313" key="1">
    <source>
        <dbReference type="EMBL" id="CUU39290.1"/>
    </source>
</evidence>
<organism evidence="1 2">
    <name type="scientific">Helicobacter typhlonius</name>
    <dbReference type="NCBI Taxonomy" id="76936"/>
    <lineage>
        <taxon>Bacteria</taxon>
        <taxon>Pseudomonadati</taxon>
        <taxon>Campylobacterota</taxon>
        <taxon>Epsilonproteobacteria</taxon>
        <taxon>Campylobacterales</taxon>
        <taxon>Helicobacteraceae</taxon>
        <taxon>Helicobacter</taxon>
    </lineage>
</organism>
<gene>
    <name evidence="1" type="ORF">BN2458_PEG0404</name>
</gene>
<proteinExistence type="predicted"/>
<reference evidence="2" key="1">
    <citation type="submission" date="2015-11" db="EMBL/GenBank/DDBJ databases">
        <authorList>
            <person name="Anvar S.Y."/>
        </authorList>
    </citation>
    <scope>NUCLEOTIDE SEQUENCE [LARGE SCALE GENOMIC DNA]</scope>
</reference>